<evidence type="ECO:0000256" key="1">
    <source>
        <dbReference type="ARBA" id="ARBA00004141"/>
    </source>
</evidence>
<dbReference type="Pfam" id="PF03619">
    <property type="entry name" value="Solute_trans_a"/>
    <property type="match status" value="1"/>
</dbReference>
<feature type="transmembrane region" description="Helical" evidence="5">
    <location>
        <begin position="203"/>
        <end position="224"/>
    </location>
</feature>
<evidence type="ECO:0000313" key="6">
    <source>
        <dbReference type="EMBL" id="KAL1617736.1"/>
    </source>
</evidence>
<gene>
    <name evidence="6" type="ORF">SLS56_010872</name>
</gene>
<evidence type="ECO:0000256" key="3">
    <source>
        <dbReference type="ARBA" id="ARBA00022989"/>
    </source>
</evidence>
<feature type="transmembrane region" description="Helical" evidence="5">
    <location>
        <begin position="65"/>
        <end position="83"/>
    </location>
</feature>
<evidence type="ECO:0000256" key="5">
    <source>
        <dbReference type="SAM" id="Phobius"/>
    </source>
</evidence>
<protein>
    <submittedName>
        <fullName evidence="6">Uncharacterized protein</fullName>
    </submittedName>
</protein>
<feature type="transmembrane region" description="Helical" evidence="5">
    <location>
        <begin position="26"/>
        <end position="45"/>
    </location>
</feature>
<keyword evidence="3 5" id="KW-1133">Transmembrane helix</keyword>
<comment type="subcellular location">
    <subcellularLocation>
        <location evidence="1">Membrane</location>
        <topology evidence="1">Multi-pass membrane protein</topology>
    </subcellularLocation>
</comment>
<proteinExistence type="predicted"/>
<evidence type="ECO:0000256" key="4">
    <source>
        <dbReference type="ARBA" id="ARBA00023136"/>
    </source>
</evidence>
<dbReference type="InterPro" id="IPR005178">
    <property type="entry name" value="Ostalpha/TMEM184C"/>
</dbReference>
<dbReference type="SMART" id="SM01417">
    <property type="entry name" value="Solute_trans_a"/>
    <property type="match status" value="1"/>
</dbReference>
<keyword evidence="7" id="KW-1185">Reference proteome</keyword>
<feature type="transmembrane region" description="Helical" evidence="5">
    <location>
        <begin position="160"/>
        <end position="183"/>
    </location>
</feature>
<dbReference type="EMBL" id="JAJVDC020000225">
    <property type="protein sequence ID" value="KAL1617736.1"/>
    <property type="molecule type" value="Genomic_DNA"/>
</dbReference>
<feature type="transmembrane region" description="Helical" evidence="5">
    <location>
        <begin position="283"/>
        <end position="303"/>
    </location>
</feature>
<sequence length="371" mass="42211">MVSCDARLDQPVQEADIFRGLRFHDISIHLGFLFTWLACVLSFYLSLRHAVNYTKPNEQKQILRILLMVPAFSITAFLSIRFYEAHVYLEAAHQFYEALVLAAFFMLLCNFLAPDLKTFKEAFTHVKPRPWISRPKCLKKRRAAEQTEEPAASRSTWPRYINIVCLSIFQYTVVKLIVSIITLATEAAGVFCAESNSLNYAHIYINVTQTISLTVAMAILFHFYTQFKQDLGPHSPFLKFLAIKVVIGLSYAQEALFDMLAGKEDAPLQPTATISIQTLQVGLPNLILCFETMIFAILHLWAYPWQPYTMRHIKASQEERGEKEGLEGPNAVNTPSNNPIPALLDAMNISDILRAIFDGFRWLVTRQPKTA</sequence>
<dbReference type="PANTHER" id="PTHR23423">
    <property type="entry name" value="ORGANIC SOLUTE TRANSPORTER-RELATED"/>
    <property type="match status" value="1"/>
</dbReference>
<keyword evidence="4 5" id="KW-0472">Membrane</keyword>
<evidence type="ECO:0000313" key="7">
    <source>
        <dbReference type="Proteomes" id="UP001521116"/>
    </source>
</evidence>
<dbReference type="Proteomes" id="UP001521116">
    <property type="component" value="Unassembled WGS sequence"/>
</dbReference>
<accession>A0ABR3SD85</accession>
<name>A0ABR3SD85_9PEZI</name>
<reference evidence="6 7" key="1">
    <citation type="submission" date="2024-02" db="EMBL/GenBank/DDBJ databases">
        <title>De novo assembly and annotation of 12 fungi associated with fruit tree decline syndrome in Ontario, Canada.</title>
        <authorList>
            <person name="Sulman M."/>
            <person name="Ellouze W."/>
            <person name="Ilyukhin E."/>
        </authorList>
    </citation>
    <scope>NUCLEOTIDE SEQUENCE [LARGE SCALE GENOMIC DNA]</scope>
    <source>
        <strain evidence="6 7">M1-105</strain>
    </source>
</reference>
<evidence type="ECO:0000256" key="2">
    <source>
        <dbReference type="ARBA" id="ARBA00022692"/>
    </source>
</evidence>
<organism evidence="6 7">
    <name type="scientific">Neofusicoccum ribis</name>
    <dbReference type="NCBI Taxonomy" id="45134"/>
    <lineage>
        <taxon>Eukaryota</taxon>
        <taxon>Fungi</taxon>
        <taxon>Dikarya</taxon>
        <taxon>Ascomycota</taxon>
        <taxon>Pezizomycotina</taxon>
        <taxon>Dothideomycetes</taxon>
        <taxon>Dothideomycetes incertae sedis</taxon>
        <taxon>Botryosphaeriales</taxon>
        <taxon>Botryosphaeriaceae</taxon>
        <taxon>Neofusicoccum</taxon>
    </lineage>
</organism>
<keyword evidence="2 5" id="KW-0812">Transmembrane</keyword>
<feature type="transmembrane region" description="Helical" evidence="5">
    <location>
        <begin position="95"/>
        <end position="113"/>
    </location>
</feature>
<comment type="caution">
    <text evidence="6">The sequence shown here is derived from an EMBL/GenBank/DDBJ whole genome shotgun (WGS) entry which is preliminary data.</text>
</comment>